<feature type="region of interest" description="Disordered" evidence="1">
    <location>
        <begin position="1"/>
        <end position="51"/>
    </location>
</feature>
<feature type="compositionally biased region" description="Polar residues" evidence="1">
    <location>
        <begin position="175"/>
        <end position="191"/>
    </location>
</feature>
<feature type="region of interest" description="Disordered" evidence="1">
    <location>
        <begin position="175"/>
        <end position="200"/>
    </location>
</feature>
<evidence type="ECO:0000313" key="2">
    <source>
        <dbReference type="EMBL" id="MAA14224.1"/>
    </source>
</evidence>
<accession>A0A224YJS8</accession>
<name>A0A224YJS8_9ACAR</name>
<feature type="compositionally biased region" description="Pro residues" evidence="1">
    <location>
        <begin position="20"/>
        <end position="30"/>
    </location>
</feature>
<organism evidence="2">
    <name type="scientific">Rhipicephalus zambeziensis</name>
    <dbReference type="NCBI Taxonomy" id="60191"/>
    <lineage>
        <taxon>Eukaryota</taxon>
        <taxon>Metazoa</taxon>
        <taxon>Ecdysozoa</taxon>
        <taxon>Arthropoda</taxon>
        <taxon>Chelicerata</taxon>
        <taxon>Arachnida</taxon>
        <taxon>Acari</taxon>
        <taxon>Parasitiformes</taxon>
        <taxon>Ixodida</taxon>
        <taxon>Ixodoidea</taxon>
        <taxon>Ixodidae</taxon>
        <taxon>Rhipicephalinae</taxon>
        <taxon>Rhipicephalus</taxon>
        <taxon>Rhipicephalus</taxon>
    </lineage>
</organism>
<sequence length="237" mass="24226">MPPTRRFVGKSCLVTSSGAPPKPPCRPPSKLPSTGTPCRDSPSTSAGRPPGCRAESKACGLRWTTRCRATSNGARVSTKLKGPGTAFGALLSRSSVMRALPSRSGLRKRLAGSCIGALAGASGVTCPWPLLPASPDGLFNVFRLPSLRGGRRGTKGDFLASEKVNEAGGGLLSSTSFRGVSTSEPASSLPETTAPGLGRNCLESTKPNRGCTAPTFPCPPAPGWKDPTVGCPALVAP</sequence>
<reference evidence="2" key="1">
    <citation type="journal article" date="2017" name="Parasit. Vectors">
        <title>Sialotranscriptomics of Rhipicephalus zambeziensis reveals intricate expression profiles of secretory proteins and suggests tight temporal transcriptional regulation during blood-feeding.</title>
        <authorList>
            <person name="de Castro M.H."/>
            <person name="de Klerk D."/>
            <person name="Pienaar R."/>
            <person name="Rees D.J.G."/>
            <person name="Mans B.J."/>
        </authorList>
    </citation>
    <scope>NUCLEOTIDE SEQUENCE</scope>
    <source>
        <tissue evidence="2">Salivary glands</tissue>
    </source>
</reference>
<dbReference type="EMBL" id="GFPF01003078">
    <property type="protein sequence ID" value="MAA14224.1"/>
    <property type="molecule type" value="Transcribed_RNA"/>
</dbReference>
<dbReference type="AlphaFoldDB" id="A0A224YJS8"/>
<evidence type="ECO:0000256" key="1">
    <source>
        <dbReference type="SAM" id="MobiDB-lite"/>
    </source>
</evidence>
<protein>
    <submittedName>
        <fullName evidence="2">Uncharacterized protein</fullName>
    </submittedName>
</protein>
<proteinExistence type="predicted"/>